<accession>A0A7Y2RHB4</accession>
<organism evidence="2 3">
    <name type="scientific">Acinetobacter terrae</name>
    <dbReference type="NCBI Taxonomy" id="2731247"/>
    <lineage>
        <taxon>Bacteria</taxon>
        <taxon>Pseudomonadati</taxon>
        <taxon>Pseudomonadota</taxon>
        <taxon>Gammaproteobacteria</taxon>
        <taxon>Moraxellales</taxon>
        <taxon>Moraxellaceae</taxon>
        <taxon>Acinetobacter</taxon>
        <taxon>Acinetobacter Taxon 24</taxon>
    </lineage>
</organism>
<evidence type="ECO:0000256" key="1">
    <source>
        <dbReference type="SAM" id="MobiDB-lite"/>
    </source>
</evidence>
<name>A0A7Y2RHB4_9GAMM</name>
<comment type="caution">
    <text evidence="2">The sequence shown here is derived from an EMBL/GenBank/DDBJ whole genome shotgun (WGS) entry which is preliminary data.</text>
</comment>
<dbReference type="RefSeq" id="WP_171541007.1">
    <property type="nucleotide sequence ID" value="NZ_JABERL010000056.1"/>
</dbReference>
<dbReference type="EMBL" id="JABERL010000056">
    <property type="protein sequence ID" value="NNH78812.1"/>
    <property type="molecule type" value="Genomic_DNA"/>
</dbReference>
<evidence type="ECO:0000313" key="2">
    <source>
        <dbReference type="EMBL" id="NNH78812.1"/>
    </source>
</evidence>
<sequence length="222" mass="25082">MTQKVKDYLNDGASRPLEKPPQVNDSELDNNQIVNPFISQEKTANPVQVMDVAQNQPKQNPVAATSNNKPVAPPAAVNKITTLPNGQNLPSKSGYLSSYPIKNRNGVLKVTIDNKASNTDMLVFLYFKKPYIETKNIDRNELSGVAYVKAGSQFDFSNLDSGHYRVSWVNLHTARSFKTTTFQIHRDNIYAYDKLFTFNSRNFIKNDKVNEIPTAYLYTLNQ</sequence>
<dbReference type="Proteomes" id="UP000569202">
    <property type="component" value="Unassembled WGS sequence"/>
</dbReference>
<proteinExistence type="predicted"/>
<evidence type="ECO:0000313" key="3">
    <source>
        <dbReference type="Proteomes" id="UP000569202"/>
    </source>
</evidence>
<gene>
    <name evidence="2" type="ORF">HLH17_14400</name>
</gene>
<feature type="region of interest" description="Disordered" evidence="1">
    <location>
        <begin position="1"/>
        <end position="29"/>
    </location>
</feature>
<dbReference type="AlphaFoldDB" id="A0A7Y2RHB4"/>
<reference evidence="2 3" key="1">
    <citation type="submission" date="2020-04" db="EMBL/GenBank/DDBJ databases">
        <title>Acinetobacter Taxon 24.</title>
        <authorList>
            <person name="Nemec A."/>
            <person name="Radolfova-Krizova L."/>
            <person name="Higgins P.G."/>
            <person name="Spanelova P."/>
        </authorList>
    </citation>
    <scope>NUCLEOTIDE SEQUENCE [LARGE SCALE GENOMIC DNA]</scope>
    <source>
        <strain evidence="2 3">ANC 5380</strain>
    </source>
</reference>
<protein>
    <submittedName>
        <fullName evidence="2">Uncharacterized protein</fullName>
    </submittedName>
</protein>